<protein>
    <submittedName>
        <fullName evidence="1">Uncharacterized protein</fullName>
    </submittedName>
</protein>
<keyword evidence="2" id="KW-1185">Reference proteome</keyword>
<evidence type="ECO:0000313" key="1">
    <source>
        <dbReference type="EMBL" id="CAB3770004.1"/>
    </source>
</evidence>
<dbReference type="Proteomes" id="UP000494329">
    <property type="component" value="Unassembled WGS sequence"/>
</dbReference>
<evidence type="ECO:0000313" key="2">
    <source>
        <dbReference type="Proteomes" id="UP000494329"/>
    </source>
</evidence>
<dbReference type="AlphaFoldDB" id="A0A6J5EVI3"/>
<proteinExistence type="predicted"/>
<name>A0A6J5EVI3_9BURK</name>
<dbReference type="EMBL" id="CADIKF010000067">
    <property type="protein sequence ID" value="CAB3770004.1"/>
    <property type="molecule type" value="Genomic_DNA"/>
</dbReference>
<sequence length="53" mass="5898">MDGAVAATLCALAKQGFLIVREFVRRIFGPSGYITDPHYLSHMSQRNSRQSIS</sequence>
<reference evidence="1 2" key="1">
    <citation type="submission" date="2020-04" db="EMBL/GenBank/DDBJ databases">
        <authorList>
            <person name="De Canck E."/>
        </authorList>
    </citation>
    <scope>NUCLEOTIDE SEQUENCE [LARGE SCALE GENOMIC DNA]</scope>
    <source>
        <strain evidence="1 2">LMG 29739</strain>
    </source>
</reference>
<organism evidence="1 2">
    <name type="scientific">Paraburkholderia solisilvae</name>
    <dbReference type="NCBI Taxonomy" id="624376"/>
    <lineage>
        <taxon>Bacteria</taxon>
        <taxon>Pseudomonadati</taxon>
        <taxon>Pseudomonadota</taxon>
        <taxon>Betaproteobacteria</taxon>
        <taxon>Burkholderiales</taxon>
        <taxon>Burkholderiaceae</taxon>
        <taxon>Paraburkholderia</taxon>
    </lineage>
</organism>
<gene>
    <name evidence="1" type="ORF">LMG29739_05682</name>
</gene>
<accession>A0A6J5EVI3</accession>